<dbReference type="GO" id="GO:0016810">
    <property type="term" value="F:hydrolase activity, acting on carbon-nitrogen (but not peptide) bonds"/>
    <property type="evidence" value="ECO:0007669"/>
    <property type="project" value="InterPro"/>
</dbReference>
<feature type="region of interest" description="Disordered" evidence="1">
    <location>
        <begin position="102"/>
        <end position="152"/>
    </location>
</feature>
<evidence type="ECO:0000313" key="2">
    <source>
        <dbReference type="EMBL" id="CAD7224634.1"/>
    </source>
</evidence>
<organism evidence="2">
    <name type="scientific">Cyprideis torosa</name>
    <dbReference type="NCBI Taxonomy" id="163714"/>
    <lineage>
        <taxon>Eukaryota</taxon>
        <taxon>Metazoa</taxon>
        <taxon>Ecdysozoa</taxon>
        <taxon>Arthropoda</taxon>
        <taxon>Crustacea</taxon>
        <taxon>Oligostraca</taxon>
        <taxon>Ostracoda</taxon>
        <taxon>Podocopa</taxon>
        <taxon>Podocopida</taxon>
        <taxon>Cytherocopina</taxon>
        <taxon>Cytheroidea</taxon>
        <taxon>Cytherideidae</taxon>
        <taxon>Cyprideis</taxon>
    </lineage>
</organism>
<dbReference type="OrthoDB" id="10258955at2759"/>
<protein>
    <submittedName>
        <fullName evidence="2">Uncharacterized protein</fullName>
    </submittedName>
</protein>
<dbReference type="Gene3D" id="2.30.40.10">
    <property type="entry name" value="Urease, subunit C, domain 1"/>
    <property type="match status" value="1"/>
</dbReference>
<reference evidence="2" key="1">
    <citation type="submission" date="2020-11" db="EMBL/GenBank/DDBJ databases">
        <authorList>
            <person name="Tran Van P."/>
        </authorList>
    </citation>
    <scope>NUCLEOTIDE SEQUENCE</scope>
</reference>
<dbReference type="AlphaFoldDB" id="A0A7R8ZLM1"/>
<name>A0A7R8ZLM1_9CRUS</name>
<evidence type="ECO:0000256" key="1">
    <source>
        <dbReference type="SAM" id="MobiDB-lite"/>
    </source>
</evidence>
<dbReference type="InterPro" id="IPR011059">
    <property type="entry name" value="Metal-dep_hydrolase_composite"/>
</dbReference>
<feature type="compositionally biased region" description="Polar residues" evidence="1">
    <location>
        <begin position="104"/>
        <end position="123"/>
    </location>
</feature>
<gene>
    <name evidence="2" type="ORF">CTOB1V02_LOCUS2591</name>
</gene>
<sequence>MMILFQVVVDEGDVKVTQGAGRFIPTPPNSPFVYWRIREREKLGILGRPPPKTDFIEPTAMPLLSASPRSEPDYAAGAAVASVTNGRVQVQEKVNQDDAKILSRGNTASGARNLQDSSFNVSGHQIDDDKPIRMGTTRVQQPPGGKSAGGFW</sequence>
<accession>A0A7R8ZLM1</accession>
<dbReference type="EMBL" id="OB660411">
    <property type="protein sequence ID" value="CAD7224634.1"/>
    <property type="molecule type" value="Genomic_DNA"/>
</dbReference>
<proteinExistence type="predicted"/>